<dbReference type="InterPro" id="IPR001509">
    <property type="entry name" value="Epimerase_deHydtase"/>
</dbReference>
<dbReference type="Gene3D" id="3.40.50.720">
    <property type="entry name" value="NAD(P)-binding Rossmann-like Domain"/>
    <property type="match status" value="1"/>
</dbReference>
<evidence type="ECO:0000259" key="1">
    <source>
        <dbReference type="Pfam" id="PF01370"/>
    </source>
</evidence>
<dbReference type="Proteomes" id="UP001597380">
    <property type="component" value="Unassembled WGS sequence"/>
</dbReference>
<dbReference type="PANTHER" id="PTHR48079">
    <property type="entry name" value="PROTEIN YEEZ"/>
    <property type="match status" value="1"/>
</dbReference>
<accession>A0ABW4XPU4</accession>
<feature type="domain" description="NAD-dependent epimerase/dehydratase" evidence="1">
    <location>
        <begin position="5"/>
        <end position="223"/>
    </location>
</feature>
<dbReference type="EMBL" id="JBHUHT010000014">
    <property type="protein sequence ID" value="MFD2096992.1"/>
    <property type="molecule type" value="Genomic_DNA"/>
</dbReference>
<proteinExistence type="predicted"/>
<dbReference type="Pfam" id="PF01370">
    <property type="entry name" value="Epimerase"/>
    <property type="match status" value="1"/>
</dbReference>
<dbReference type="RefSeq" id="WP_345339701.1">
    <property type="nucleotide sequence ID" value="NZ_BAABLI010000011.1"/>
</dbReference>
<name>A0ABW4XPU4_9GAMM</name>
<protein>
    <submittedName>
        <fullName evidence="2">NAD-dependent epimerase/dehydratase family protein</fullName>
    </submittedName>
</protein>
<reference evidence="3" key="1">
    <citation type="journal article" date="2019" name="Int. J. Syst. Evol. Microbiol.">
        <title>The Global Catalogue of Microorganisms (GCM) 10K type strain sequencing project: providing services to taxonomists for standard genome sequencing and annotation.</title>
        <authorList>
            <consortium name="The Broad Institute Genomics Platform"/>
            <consortium name="The Broad Institute Genome Sequencing Center for Infectious Disease"/>
            <person name="Wu L."/>
            <person name="Ma J."/>
        </authorList>
    </citation>
    <scope>NUCLEOTIDE SEQUENCE [LARGE SCALE GENOMIC DNA]</scope>
    <source>
        <strain evidence="3">CGMCC 1.10992</strain>
    </source>
</reference>
<sequence>MPVCVVTGATGFVGKSLLRQLVSAGWTVHALKRSGSDLSELSDLNVTWIEADLLDIETIEDEFPSPCDALFHLASDTSAWRRNDDRQTRVNVDGTRALLKLAKRMKVGRFIYTSSISAYGFHNEAITESSAKLGRNSGINYLHTKCLADEMVIAAADELDTVVLNPCHIMGPGDRHNWAQLFDLIKQQKLPGIPAGGGPFCHVDEIARAHLLAYEKGKRGENYILDGEYHSMADACALIAEQLGVPLAARVISPGLLTLLGYLKQAVAGITNREPDITPEKAAMVSKLIRVDSQKAVDELGYRNDIPLTVIIADALSDLQSS</sequence>
<dbReference type="SUPFAM" id="SSF51735">
    <property type="entry name" value="NAD(P)-binding Rossmann-fold domains"/>
    <property type="match status" value="1"/>
</dbReference>
<evidence type="ECO:0000313" key="3">
    <source>
        <dbReference type="Proteomes" id="UP001597380"/>
    </source>
</evidence>
<dbReference type="InterPro" id="IPR051783">
    <property type="entry name" value="NAD(P)-dependent_oxidoreduct"/>
</dbReference>
<comment type="caution">
    <text evidence="2">The sequence shown here is derived from an EMBL/GenBank/DDBJ whole genome shotgun (WGS) entry which is preliminary data.</text>
</comment>
<gene>
    <name evidence="2" type="ORF">ACFSJ3_13430</name>
</gene>
<evidence type="ECO:0000313" key="2">
    <source>
        <dbReference type="EMBL" id="MFD2096992.1"/>
    </source>
</evidence>
<dbReference type="PANTHER" id="PTHR48079:SF6">
    <property type="entry name" value="NAD(P)-BINDING DOMAIN-CONTAINING PROTEIN-RELATED"/>
    <property type="match status" value="1"/>
</dbReference>
<dbReference type="InterPro" id="IPR036291">
    <property type="entry name" value="NAD(P)-bd_dom_sf"/>
</dbReference>
<keyword evidence="3" id="KW-1185">Reference proteome</keyword>
<organism evidence="2 3">
    <name type="scientific">Corallincola platygyrae</name>
    <dbReference type="NCBI Taxonomy" id="1193278"/>
    <lineage>
        <taxon>Bacteria</taxon>
        <taxon>Pseudomonadati</taxon>
        <taxon>Pseudomonadota</taxon>
        <taxon>Gammaproteobacteria</taxon>
        <taxon>Alteromonadales</taxon>
        <taxon>Psychromonadaceae</taxon>
        <taxon>Corallincola</taxon>
    </lineage>
</organism>